<name>A0A183DYA7_9BILA</name>
<gene>
    <name evidence="2" type="ORF">GPUH_LOCUS13698</name>
</gene>
<evidence type="ECO:0000313" key="3">
    <source>
        <dbReference type="Proteomes" id="UP000271098"/>
    </source>
</evidence>
<feature type="region of interest" description="Disordered" evidence="1">
    <location>
        <begin position="115"/>
        <end position="153"/>
    </location>
</feature>
<reference evidence="2 3" key="2">
    <citation type="submission" date="2018-11" db="EMBL/GenBank/DDBJ databases">
        <authorList>
            <consortium name="Pathogen Informatics"/>
        </authorList>
    </citation>
    <scope>NUCLEOTIDE SEQUENCE [LARGE SCALE GENOMIC DNA]</scope>
</reference>
<evidence type="ECO:0000313" key="4">
    <source>
        <dbReference type="WBParaSite" id="GPUH_0001371301-mRNA-1"/>
    </source>
</evidence>
<evidence type="ECO:0000256" key="1">
    <source>
        <dbReference type="SAM" id="MobiDB-lite"/>
    </source>
</evidence>
<organism evidence="4">
    <name type="scientific">Gongylonema pulchrum</name>
    <dbReference type="NCBI Taxonomy" id="637853"/>
    <lineage>
        <taxon>Eukaryota</taxon>
        <taxon>Metazoa</taxon>
        <taxon>Ecdysozoa</taxon>
        <taxon>Nematoda</taxon>
        <taxon>Chromadorea</taxon>
        <taxon>Rhabditida</taxon>
        <taxon>Spirurina</taxon>
        <taxon>Spiruromorpha</taxon>
        <taxon>Spiruroidea</taxon>
        <taxon>Gongylonematidae</taxon>
        <taxon>Gongylonema</taxon>
    </lineage>
</organism>
<proteinExistence type="predicted"/>
<accession>A0A183DYA7</accession>
<dbReference type="EMBL" id="UYRT01080472">
    <property type="protein sequence ID" value="VDN22804.1"/>
    <property type="molecule type" value="Genomic_DNA"/>
</dbReference>
<dbReference type="AlphaFoldDB" id="A0A183DYA7"/>
<keyword evidence="3" id="KW-1185">Reference proteome</keyword>
<evidence type="ECO:0000313" key="2">
    <source>
        <dbReference type="EMBL" id="VDN22804.1"/>
    </source>
</evidence>
<dbReference type="OrthoDB" id="10516155at2759"/>
<dbReference type="WBParaSite" id="GPUH_0001371301-mRNA-1">
    <property type="protein sequence ID" value="GPUH_0001371301-mRNA-1"/>
    <property type="gene ID" value="GPUH_0001371301"/>
</dbReference>
<protein>
    <submittedName>
        <fullName evidence="4">Antithrombin-III</fullName>
    </submittedName>
</protein>
<reference evidence="4" key="1">
    <citation type="submission" date="2016-06" db="UniProtKB">
        <authorList>
            <consortium name="WormBaseParasite"/>
        </authorList>
    </citation>
    <scope>IDENTIFICATION</scope>
</reference>
<sequence>MFSKLSNNRHTVELLDTPVAPTLIPSGEISFEHKEHTIVIEPSEAPKISPYFVPDQNITAKDMDAEINFNTPFLYMVVSNSPDGNRFVVSIGRFTNIQETNRQQPLASLNFAQRRPSDINNNTPSPGANVGIPTGSQCLPQGGPSCTGDARGK</sequence>
<dbReference type="Proteomes" id="UP000271098">
    <property type="component" value="Unassembled WGS sequence"/>
</dbReference>